<dbReference type="AlphaFoldDB" id="X0Y2I1"/>
<proteinExistence type="predicted"/>
<evidence type="ECO:0000313" key="1">
    <source>
        <dbReference type="EMBL" id="GAG50034.1"/>
    </source>
</evidence>
<organism evidence="1">
    <name type="scientific">marine sediment metagenome</name>
    <dbReference type="NCBI Taxonomy" id="412755"/>
    <lineage>
        <taxon>unclassified sequences</taxon>
        <taxon>metagenomes</taxon>
        <taxon>ecological metagenomes</taxon>
    </lineage>
</organism>
<dbReference type="EMBL" id="BARS01055912">
    <property type="protein sequence ID" value="GAG50034.1"/>
    <property type="molecule type" value="Genomic_DNA"/>
</dbReference>
<gene>
    <name evidence="1" type="ORF">S01H1_82470</name>
</gene>
<comment type="caution">
    <text evidence="1">The sequence shown here is derived from an EMBL/GenBank/DDBJ whole genome shotgun (WGS) entry which is preliminary data.</text>
</comment>
<name>X0Y2I1_9ZZZZ</name>
<protein>
    <submittedName>
        <fullName evidence="1">Uncharacterized protein</fullName>
    </submittedName>
</protein>
<reference evidence="1" key="1">
    <citation type="journal article" date="2014" name="Front. Microbiol.">
        <title>High frequency of phylogenetically diverse reductive dehalogenase-homologous genes in deep subseafloor sedimentary metagenomes.</title>
        <authorList>
            <person name="Kawai M."/>
            <person name="Futagami T."/>
            <person name="Toyoda A."/>
            <person name="Takaki Y."/>
            <person name="Nishi S."/>
            <person name="Hori S."/>
            <person name="Arai W."/>
            <person name="Tsubouchi T."/>
            <person name="Morono Y."/>
            <person name="Uchiyama I."/>
            <person name="Ito T."/>
            <person name="Fujiyama A."/>
            <person name="Inagaki F."/>
            <person name="Takami H."/>
        </authorList>
    </citation>
    <scope>NUCLEOTIDE SEQUENCE</scope>
    <source>
        <strain evidence="1">Expedition CK06-06</strain>
    </source>
</reference>
<feature type="non-terminal residue" evidence="1">
    <location>
        <position position="1"/>
    </location>
</feature>
<accession>X0Y2I1</accession>
<sequence>HKPGKHAALLWENGTLTKLIDLLANSEGISDLSASDINEYGEITGTIYGDRYHAYIAVPIHR</sequence>